<proteinExistence type="inferred from homology"/>
<dbReference type="EC" id="5.2.1.8" evidence="4"/>
<keyword evidence="3 4" id="KW-0413">Isomerase</keyword>
<dbReference type="EMBL" id="CAJFCJ010000001">
    <property type="protein sequence ID" value="CAD5111182.1"/>
    <property type="molecule type" value="Genomic_DNA"/>
</dbReference>
<evidence type="ECO:0000256" key="4">
    <source>
        <dbReference type="RuleBase" id="RU363019"/>
    </source>
</evidence>
<dbReference type="InterPro" id="IPR002130">
    <property type="entry name" value="Cyclophilin-type_PPIase_dom"/>
</dbReference>
<dbReference type="SUPFAM" id="SSF50891">
    <property type="entry name" value="Cyclophilin-like"/>
    <property type="match status" value="1"/>
</dbReference>
<evidence type="ECO:0000256" key="3">
    <source>
        <dbReference type="ARBA" id="ARBA00023235"/>
    </source>
</evidence>
<comment type="caution">
    <text evidence="6">The sequence shown here is derived from an EMBL/GenBank/DDBJ whole genome shotgun (WGS) entry which is preliminary data.</text>
</comment>
<dbReference type="PANTHER" id="PTHR11071:SF547">
    <property type="entry name" value="PEPTIDYL-PROLYL CIS-TRANS ISOMERASE"/>
    <property type="match status" value="1"/>
</dbReference>
<dbReference type="Gene3D" id="2.40.100.10">
    <property type="entry name" value="Cyclophilin-like"/>
    <property type="match status" value="1"/>
</dbReference>
<keyword evidence="2 4" id="KW-0697">Rotamase</keyword>
<comment type="similarity">
    <text evidence="4">Belongs to the cyclophilin-type PPIase family.</text>
</comment>
<protein>
    <recommendedName>
        <fullName evidence="4">Peptidyl-prolyl cis-trans isomerase</fullName>
        <shortName evidence="4">PPIase</shortName>
        <ecNumber evidence="4">5.2.1.8</ecNumber>
    </recommendedName>
</protein>
<dbReference type="GO" id="GO:0003755">
    <property type="term" value="F:peptidyl-prolyl cis-trans isomerase activity"/>
    <property type="evidence" value="ECO:0007669"/>
    <property type="project" value="UniProtKB-UniRule"/>
</dbReference>
<comment type="function">
    <text evidence="4">PPIases accelerate the folding of proteins. It catalyzes the cis-trans isomerization of proline imidic peptide bonds in oligopeptides.</text>
</comment>
<name>A0A7I8V7D0_9ANNE</name>
<feature type="chain" id="PRO_5029931497" description="Peptidyl-prolyl cis-trans isomerase" evidence="4">
    <location>
        <begin position="18"/>
        <end position="215"/>
    </location>
</feature>
<feature type="signal peptide" evidence="4">
    <location>
        <begin position="1"/>
        <end position="17"/>
    </location>
</feature>
<comment type="catalytic activity">
    <reaction evidence="1 4">
        <text>[protein]-peptidylproline (omega=180) = [protein]-peptidylproline (omega=0)</text>
        <dbReference type="Rhea" id="RHEA:16237"/>
        <dbReference type="Rhea" id="RHEA-COMP:10747"/>
        <dbReference type="Rhea" id="RHEA-COMP:10748"/>
        <dbReference type="ChEBI" id="CHEBI:83833"/>
        <dbReference type="ChEBI" id="CHEBI:83834"/>
        <dbReference type="EC" id="5.2.1.8"/>
    </reaction>
</comment>
<dbReference type="FunFam" id="2.40.100.10:FF:000025">
    <property type="entry name" value="Peptidyl-prolyl cis-trans isomerase CYP19-2"/>
    <property type="match status" value="1"/>
</dbReference>
<gene>
    <name evidence="6" type="ORF">DGYR_LOCUS506</name>
</gene>
<evidence type="ECO:0000313" key="7">
    <source>
        <dbReference type="Proteomes" id="UP000549394"/>
    </source>
</evidence>
<dbReference type="OrthoDB" id="193499at2759"/>
<dbReference type="PRINTS" id="PR00153">
    <property type="entry name" value="CSAPPISMRASE"/>
</dbReference>
<dbReference type="GO" id="GO:0006457">
    <property type="term" value="P:protein folding"/>
    <property type="evidence" value="ECO:0007669"/>
    <property type="project" value="TreeGrafter"/>
</dbReference>
<reference evidence="6 7" key="1">
    <citation type="submission" date="2020-08" db="EMBL/GenBank/DDBJ databases">
        <authorList>
            <person name="Hejnol A."/>
        </authorList>
    </citation>
    <scope>NUCLEOTIDE SEQUENCE [LARGE SCALE GENOMIC DNA]</scope>
</reference>
<dbReference type="Pfam" id="PF00160">
    <property type="entry name" value="Pro_isomerase"/>
    <property type="match status" value="1"/>
</dbReference>
<evidence type="ECO:0000313" key="6">
    <source>
        <dbReference type="EMBL" id="CAD5111182.1"/>
    </source>
</evidence>
<dbReference type="GO" id="GO:0016018">
    <property type="term" value="F:cyclosporin A binding"/>
    <property type="evidence" value="ECO:0007669"/>
    <property type="project" value="TreeGrafter"/>
</dbReference>
<accession>A0A7I8V7D0</accession>
<evidence type="ECO:0000259" key="5">
    <source>
        <dbReference type="PROSITE" id="PS50072"/>
    </source>
</evidence>
<sequence length="215" mass="24202">MLPFIFALVVLFNPIMGGKYTITDEAWFDVEVKDMDGPGQDFRGRFVVGLFGETAPMTVMNYVAITRGYKRGREVLHYKNTPIHRIVPDFVIQMGDITVGDGTGGKSIFGERFNDEEFALSHRSPGWVAMANHGKDTNGSQFYILLTKARWLDKKHVVFGKVIRGMDVVKTLGEVRADPNTAVPRKRVKIIDCGLNDLPKKYDLSEDDLDSEKDL</sequence>
<evidence type="ECO:0000256" key="2">
    <source>
        <dbReference type="ARBA" id="ARBA00023110"/>
    </source>
</evidence>
<feature type="domain" description="PPIase cyclophilin-type" evidence="5">
    <location>
        <begin position="44"/>
        <end position="195"/>
    </location>
</feature>
<dbReference type="PROSITE" id="PS50072">
    <property type="entry name" value="CSA_PPIASE_2"/>
    <property type="match status" value="1"/>
</dbReference>
<keyword evidence="4" id="KW-0732">Signal</keyword>
<dbReference type="PANTHER" id="PTHR11071">
    <property type="entry name" value="PEPTIDYL-PROLYL CIS-TRANS ISOMERASE"/>
    <property type="match status" value="1"/>
</dbReference>
<dbReference type="GO" id="GO:0005737">
    <property type="term" value="C:cytoplasm"/>
    <property type="evidence" value="ECO:0007669"/>
    <property type="project" value="TreeGrafter"/>
</dbReference>
<dbReference type="AlphaFoldDB" id="A0A7I8V7D0"/>
<dbReference type="InterPro" id="IPR029000">
    <property type="entry name" value="Cyclophilin-like_dom_sf"/>
</dbReference>
<evidence type="ECO:0000256" key="1">
    <source>
        <dbReference type="ARBA" id="ARBA00000971"/>
    </source>
</evidence>
<dbReference type="Proteomes" id="UP000549394">
    <property type="component" value="Unassembled WGS sequence"/>
</dbReference>
<keyword evidence="7" id="KW-1185">Reference proteome</keyword>
<organism evidence="6 7">
    <name type="scientific">Dimorphilus gyrociliatus</name>
    <dbReference type="NCBI Taxonomy" id="2664684"/>
    <lineage>
        <taxon>Eukaryota</taxon>
        <taxon>Metazoa</taxon>
        <taxon>Spiralia</taxon>
        <taxon>Lophotrochozoa</taxon>
        <taxon>Annelida</taxon>
        <taxon>Polychaeta</taxon>
        <taxon>Polychaeta incertae sedis</taxon>
        <taxon>Dinophilidae</taxon>
        <taxon>Dimorphilus</taxon>
    </lineage>
</organism>